<dbReference type="NCBIfam" id="TIGR03071">
    <property type="entry name" value="couple_hipA"/>
    <property type="match status" value="1"/>
</dbReference>
<dbReference type="Pfam" id="PF13657">
    <property type="entry name" value="Couple_hipA"/>
    <property type="match status" value="1"/>
</dbReference>
<keyword evidence="3 6" id="KW-0418">Kinase</keyword>
<gene>
    <name evidence="6" type="ORF">NTGZN8_340022</name>
</gene>
<evidence type="ECO:0000256" key="2">
    <source>
        <dbReference type="ARBA" id="ARBA00022679"/>
    </source>
</evidence>
<organism evidence="6 7">
    <name type="scientific">Candidatus Nitrotoga fabula</name>
    <dbReference type="NCBI Taxonomy" id="2182327"/>
    <lineage>
        <taxon>Bacteria</taxon>
        <taxon>Pseudomonadati</taxon>
        <taxon>Pseudomonadota</taxon>
        <taxon>Betaproteobacteria</taxon>
        <taxon>Nitrosomonadales</taxon>
        <taxon>Gallionellaceae</taxon>
        <taxon>Candidatus Nitrotoga</taxon>
    </lineage>
</organism>
<reference evidence="6" key="1">
    <citation type="submission" date="2021-02" db="EMBL/GenBank/DDBJ databases">
        <authorList>
            <person name="Han P."/>
        </authorList>
    </citation>
    <scope>NUCLEOTIDE SEQUENCE</scope>
    <source>
        <strain evidence="6">Candidatus Nitrotoga sp. ZN8</strain>
    </source>
</reference>
<name>A0A916BH05_9PROT</name>
<evidence type="ECO:0000256" key="1">
    <source>
        <dbReference type="ARBA" id="ARBA00010164"/>
    </source>
</evidence>
<comment type="caution">
    <text evidence="6">The sequence shown here is derived from an EMBL/GenBank/DDBJ whole genome shotgun (WGS) entry which is preliminary data.</text>
</comment>
<feature type="domain" description="HipA-like C-terminal" evidence="4">
    <location>
        <begin position="147"/>
        <end position="379"/>
    </location>
</feature>
<evidence type="ECO:0000313" key="7">
    <source>
        <dbReference type="Proteomes" id="UP000675882"/>
    </source>
</evidence>
<dbReference type="InterPro" id="IPR017508">
    <property type="entry name" value="HipA_N1"/>
</dbReference>
<keyword evidence="7" id="KW-1185">Reference proteome</keyword>
<dbReference type="AlphaFoldDB" id="A0A916BH05"/>
<evidence type="ECO:0000256" key="3">
    <source>
        <dbReference type="ARBA" id="ARBA00022777"/>
    </source>
</evidence>
<proteinExistence type="inferred from homology"/>
<dbReference type="CDD" id="cd17793">
    <property type="entry name" value="HipA"/>
    <property type="match status" value="1"/>
</dbReference>
<evidence type="ECO:0000259" key="4">
    <source>
        <dbReference type="Pfam" id="PF07804"/>
    </source>
</evidence>
<accession>A0A916BH05</accession>
<dbReference type="EMBL" id="CAJNBL010000028">
    <property type="protein sequence ID" value="CAE6724720.1"/>
    <property type="molecule type" value="Genomic_DNA"/>
</dbReference>
<dbReference type="Pfam" id="PF07804">
    <property type="entry name" value="HipA_C"/>
    <property type="match status" value="1"/>
</dbReference>
<evidence type="ECO:0000313" key="6">
    <source>
        <dbReference type="EMBL" id="CAE6724720.1"/>
    </source>
</evidence>
<dbReference type="InterPro" id="IPR052028">
    <property type="entry name" value="HipA_Ser/Thr_kinase"/>
</dbReference>
<dbReference type="Gene3D" id="1.10.1070.20">
    <property type="match status" value="1"/>
</dbReference>
<dbReference type="RefSeq" id="WP_213036279.1">
    <property type="nucleotide sequence ID" value="NZ_CAJNBL010000028.1"/>
</dbReference>
<dbReference type="InterPro" id="IPR012893">
    <property type="entry name" value="HipA-like_C"/>
</dbReference>
<dbReference type="PANTHER" id="PTHR37419:SF1">
    <property type="entry name" value="SERINE_THREONINE-PROTEIN KINASE TOXIN HIPA"/>
    <property type="match status" value="1"/>
</dbReference>
<keyword evidence="2 6" id="KW-0808">Transferase</keyword>
<dbReference type="PANTHER" id="PTHR37419">
    <property type="entry name" value="SERINE/THREONINE-PROTEIN KINASE TOXIN HIPA"/>
    <property type="match status" value="1"/>
</dbReference>
<dbReference type="EC" id="2.-.-.-" evidence="6"/>
<protein>
    <submittedName>
        <fullName evidence="6">Kinase Y4mE</fullName>
        <ecNumber evidence="6">2.-.-.-</ecNumber>
    </submittedName>
</protein>
<dbReference type="GO" id="GO:0004674">
    <property type="term" value="F:protein serine/threonine kinase activity"/>
    <property type="evidence" value="ECO:0007669"/>
    <property type="project" value="TreeGrafter"/>
</dbReference>
<sequence length="431" mass="47524">MAHELEVWLFADRVGTLALVDGRLNFCYAPDWLSQPGAVALSTSLPLQAEPFDDRKARPFFAGLLPEGQMRRLIALQFQVSGQNDFALLDHIGGECAGAVTFLKPGQVLPVPTRNDDVQWLSDEEVVAILDELPRRPMLAGKDGLRLSLAGAQEKLPVVFDGDRIGLPFNGTPSSHILKPAIHAVQDSVMNEGFCMALADIMQLKPAKTKVHVVSGRSFLLVERYDRLIDAQGHRQRLHQEDFCQALGVVPEMKYQNEGGPDLTQCFDLVRRATRPSAPQVLRLFDCVIFNALIGNHDAHAKNFSLLYSGKALVLAPLYDTLSTAVYPTLTPKMAMKIGTKYKFSEVQARHWDQFAEGVGLAKAQAKRRILELAKSLPANARKLQSDPGYAFVDNAVVEQINVLIEQRCALTIRRLTDPASENNAYAGSSV</sequence>
<feature type="domain" description="HipA N-terminal subdomain 1" evidence="5">
    <location>
        <begin position="5"/>
        <end position="102"/>
    </location>
</feature>
<dbReference type="Proteomes" id="UP000675882">
    <property type="component" value="Unassembled WGS sequence"/>
</dbReference>
<dbReference type="GO" id="GO:0005829">
    <property type="term" value="C:cytosol"/>
    <property type="evidence" value="ECO:0007669"/>
    <property type="project" value="TreeGrafter"/>
</dbReference>
<evidence type="ECO:0000259" key="5">
    <source>
        <dbReference type="Pfam" id="PF13657"/>
    </source>
</evidence>
<comment type="similarity">
    <text evidence="1">Belongs to the HipA Ser/Thr kinase family.</text>
</comment>